<gene>
    <name evidence="6" type="ORF">ACFOMD_14290</name>
</gene>
<evidence type="ECO:0000259" key="5">
    <source>
        <dbReference type="PROSITE" id="PS50111"/>
    </source>
</evidence>
<dbReference type="Pfam" id="PF11563">
    <property type="entry name" value="Protoglobin"/>
    <property type="match status" value="1"/>
</dbReference>
<dbReference type="Gene3D" id="1.10.490.10">
    <property type="entry name" value="Globins"/>
    <property type="match status" value="1"/>
</dbReference>
<sequence>MANFERAERHFAHLAVERIGFEDRRRAYGLDAEFEAAMRETWDVIADDVDGIVQAFWDHYLSFPEMARKIDTALLPRLVAAGTAYTAGKLGQPIDQAWIDRMAGHGSDIARTGAPVYIVTSSFAASYAFTIDLVRQRISDPERLARIYKASETLAVVETEVIMTQIANIHRAQVAHSTRQQAEVFRQQVLSVIQGATARSKTVRGQASTAAGNTRGMLGKSAEVAAAAEQSATAIREAAQTAAGLIRAIEEARREVESAAHIAHRASAQAVDAVDTAVSLAAHSEAIESIVSLIRDIAGQTNLLALNATIEAARAGEAGRGFAVVAQEVKSLAGQTARATDDIAKQIAAIQAATKQTVTANGSIRDTVDEVKGSAERIRNAMDNQAQTVTMITGSVDETALSADSMSAVIASIRQATEQVAGEIDAVDSAFAHVDDQLVELQTAVGQLIDSIAA</sequence>
<keyword evidence="7" id="KW-1185">Reference proteome</keyword>
<dbReference type="InterPro" id="IPR004089">
    <property type="entry name" value="MCPsignal_dom"/>
</dbReference>
<dbReference type="InterPro" id="IPR012292">
    <property type="entry name" value="Globin/Proto"/>
</dbReference>
<comment type="caution">
    <text evidence="6">The sequence shown here is derived from an EMBL/GenBank/DDBJ whole genome shotgun (WGS) entry which is preliminary data.</text>
</comment>
<keyword evidence="4" id="KW-0175">Coiled coil</keyword>
<dbReference type="Gene3D" id="1.10.287.950">
    <property type="entry name" value="Methyl-accepting chemotaxis protein"/>
    <property type="match status" value="1"/>
</dbReference>
<proteinExistence type="inferred from homology"/>
<dbReference type="PANTHER" id="PTHR32089">
    <property type="entry name" value="METHYL-ACCEPTING CHEMOTAXIS PROTEIN MCPB"/>
    <property type="match status" value="1"/>
</dbReference>
<evidence type="ECO:0000256" key="2">
    <source>
        <dbReference type="ARBA" id="ARBA00029447"/>
    </source>
</evidence>
<keyword evidence="1 3" id="KW-0807">Transducer</keyword>
<evidence type="ECO:0000256" key="1">
    <source>
        <dbReference type="ARBA" id="ARBA00023224"/>
    </source>
</evidence>
<protein>
    <submittedName>
        <fullName evidence="6">Methyl-accepting chemotaxis protein</fullName>
    </submittedName>
</protein>
<dbReference type="SMART" id="SM00283">
    <property type="entry name" value="MA"/>
    <property type="match status" value="1"/>
</dbReference>
<dbReference type="SUPFAM" id="SSF58104">
    <property type="entry name" value="Methyl-accepting chemotaxis protein (MCP) signaling domain"/>
    <property type="match status" value="1"/>
</dbReference>
<name>A0ABV7XC64_9SPHN</name>
<dbReference type="EMBL" id="JBHRXV010000011">
    <property type="protein sequence ID" value="MFC3713742.1"/>
    <property type="molecule type" value="Genomic_DNA"/>
</dbReference>
<reference evidence="7" key="1">
    <citation type="journal article" date="2019" name="Int. J. Syst. Evol. Microbiol.">
        <title>The Global Catalogue of Microorganisms (GCM) 10K type strain sequencing project: providing services to taxonomists for standard genome sequencing and annotation.</title>
        <authorList>
            <consortium name="The Broad Institute Genomics Platform"/>
            <consortium name="The Broad Institute Genome Sequencing Center for Infectious Disease"/>
            <person name="Wu L."/>
            <person name="Ma J."/>
        </authorList>
    </citation>
    <scope>NUCLEOTIDE SEQUENCE [LARGE SCALE GENOMIC DNA]</scope>
    <source>
        <strain evidence="7">KCTC 42644</strain>
    </source>
</reference>
<dbReference type="InterPro" id="IPR044398">
    <property type="entry name" value="Globin-sensor_dom"/>
</dbReference>
<evidence type="ECO:0000256" key="3">
    <source>
        <dbReference type="PROSITE-ProRule" id="PRU00284"/>
    </source>
</evidence>
<dbReference type="SUPFAM" id="SSF46458">
    <property type="entry name" value="Globin-like"/>
    <property type="match status" value="1"/>
</dbReference>
<evidence type="ECO:0000313" key="6">
    <source>
        <dbReference type="EMBL" id="MFC3713742.1"/>
    </source>
</evidence>
<dbReference type="InterPro" id="IPR004090">
    <property type="entry name" value="Chemotax_Me-accpt_rcpt"/>
</dbReference>
<evidence type="ECO:0000313" key="7">
    <source>
        <dbReference type="Proteomes" id="UP001595615"/>
    </source>
</evidence>
<dbReference type="PROSITE" id="PS50111">
    <property type="entry name" value="CHEMOTAXIS_TRANSDUC_2"/>
    <property type="match status" value="1"/>
</dbReference>
<dbReference type="RefSeq" id="WP_380862534.1">
    <property type="nucleotide sequence ID" value="NZ_JBHRXV010000011.1"/>
</dbReference>
<evidence type="ECO:0000256" key="4">
    <source>
        <dbReference type="SAM" id="Coils"/>
    </source>
</evidence>
<dbReference type="PANTHER" id="PTHR32089:SF112">
    <property type="entry name" value="LYSOZYME-LIKE PROTEIN-RELATED"/>
    <property type="match status" value="1"/>
</dbReference>
<dbReference type="PRINTS" id="PR00260">
    <property type="entry name" value="CHEMTRNSDUCR"/>
</dbReference>
<feature type="coiled-coil region" evidence="4">
    <location>
        <begin position="235"/>
        <end position="269"/>
    </location>
</feature>
<organism evidence="6 7">
    <name type="scientific">Sphingoaurantiacus capsulatus</name>
    <dbReference type="NCBI Taxonomy" id="1771310"/>
    <lineage>
        <taxon>Bacteria</taxon>
        <taxon>Pseudomonadati</taxon>
        <taxon>Pseudomonadota</taxon>
        <taxon>Alphaproteobacteria</taxon>
        <taxon>Sphingomonadales</taxon>
        <taxon>Sphingosinicellaceae</taxon>
        <taxon>Sphingoaurantiacus</taxon>
    </lineage>
</organism>
<dbReference type="Pfam" id="PF00015">
    <property type="entry name" value="MCPsignal"/>
    <property type="match status" value="1"/>
</dbReference>
<dbReference type="InterPro" id="IPR009050">
    <property type="entry name" value="Globin-like_sf"/>
</dbReference>
<feature type="domain" description="Methyl-accepting transducer" evidence="5">
    <location>
        <begin position="199"/>
        <end position="421"/>
    </location>
</feature>
<dbReference type="Proteomes" id="UP001595615">
    <property type="component" value="Unassembled WGS sequence"/>
</dbReference>
<accession>A0ABV7XC64</accession>
<comment type="similarity">
    <text evidence="2">Belongs to the methyl-accepting chemotaxis (MCP) protein family.</text>
</comment>